<proteinExistence type="predicted"/>
<accession>A0A846MVI5</accession>
<keyword evidence="1 2" id="KW-0732">Signal</keyword>
<feature type="domain" description="Phospholipase/carboxylesterase/thioesterase" evidence="3">
    <location>
        <begin position="82"/>
        <end position="266"/>
    </location>
</feature>
<dbReference type="EMBL" id="JAASRM010000001">
    <property type="protein sequence ID" value="NIK87494.1"/>
    <property type="molecule type" value="Genomic_DNA"/>
</dbReference>
<gene>
    <name evidence="4" type="ORF">FHS83_000812</name>
</gene>
<feature type="signal peptide" evidence="2">
    <location>
        <begin position="1"/>
        <end position="22"/>
    </location>
</feature>
<dbReference type="Gene3D" id="3.40.50.1820">
    <property type="entry name" value="alpha/beta hydrolase"/>
    <property type="match status" value="1"/>
</dbReference>
<evidence type="ECO:0000313" key="4">
    <source>
        <dbReference type="EMBL" id="NIK87494.1"/>
    </source>
</evidence>
<sequence length="280" mass="30572">MKFEKYCRLAAAIAMFCGLFLAGSAARGQSSEEHRLYAPTPEQIKAIDRVRGAKLSNFSAQIFQSSLGPIPYRMLSPTGATAAPLVIILHGSGQIGSDNLGQMGFFAKAWGEPSVAEAFPAYIAVPQVPTRSADYAADKDGNLHSFPSTSFASLLELIDHLCKTLPIDQRRVYLVGFSMGASTAMDLLLARPDRFTAAVAFSPVPPSLDQIAQVANKPLLLIHGSADVENPYISDRLWFEALTSRGGHAHMIVYDGMDHRLPLDMMLATDWRAWLFRQKS</sequence>
<evidence type="ECO:0000313" key="5">
    <source>
        <dbReference type="Proteomes" id="UP000570514"/>
    </source>
</evidence>
<dbReference type="GO" id="GO:0016787">
    <property type="term" value="F:hydrolase activity"/>
    <property type="evidence" value="ECO:0007669"/>
    <property type="project" value="InterPro"/>
</dbReference>
<dbReference type="PANTHER" id="PTHR43037:SF1">
    <property type="entry name" value="BLL1128 PROTEIN"/>
    <property type="match status" value="1"/>
</dbReference>
<evidence type="ECO:0000256" key="2">
    <source>
        <dbReference type="SAM" id="SignalP"/>
    </source>
</evidence>
<dbReference type="AlphaFoldDB" id="A0A846MVI5"/>
<organism evidence="4 5">
    <name type="scientific">Rhizomicrobium palustre</name>
    <dbReference type="NCBI Taxonomy" id="189966"/>
    <lineage>
        <taxon>Bacteria</taxon>
        <taxon>Pseudomonadati</taxon>
        <taxon>Pseudomonadota</taxon>
        <taxon>Alphaproteobacteria</taxon>
        <taxon>Micropepsales</taxon>
        <taxon>Micropepsaceae</taxon>
        <taxon>Rhizomicrobium</taxon>
    </lineage>
</organism>
<dbReference type="InterPro" id="IPR029058">
    <property type="entry name" value="AB_hydrolase_fold"/>
</dbReference>
<keyword evidence="5" id="KW-1185">Reference proteome</keyword>
<feature type="chain" id="PRO_5032911218" evidence="2">
    <location>
        <begin position="23"/>
        <end position="280"/>
    </location>
</feature>
<dbReference type="RefSeq" id="WP_167081177.1">
    <property type="nucleotide sequence ID" value="NZ_BAAADC010000001.1"/>
</dbReference>
<protein>
    <submittedName>
        <fullName evidence="4">Putative esterase</fullName>
    </submittedName>
</protein>
<evidence type="ECO:0000256" key="1">
    <source>
        <dbReference type="ARBA" id="ARBA00022729"/>
    </source>
</evidence>
<evidence type="ECO:0000259" key="3">
    <source>
        <dbReference type="Pfam" id="PF02230"/>
    </source>
</evidence>
<dbReference type="SUPFAM" id="SSF53474">
    <property type="entry name" value="alpha/beta-Hydrolases"/>
    <property type="match status" value="1"/>
</dbReference>
<comment type="caution">
    <text evidence="4">The sequence shown here is derived from an EMBL/GenBank/DDBJ whole genome shotgun (WGS) entry which is preliminary data.</text>
</comment>
<dbReference type="Proteomes" id="UP000570514">
    <property type="component" value="Unassembled WGS sequence"/>
</dbReference>
<reference evidence="4 5" key="1">
    <citation type="submission" date="2020-03" db="EMBL/GenBank/DDBJ databases">
        <title>Genomic Encyclopedia of Type Strains, Phase IV (KMG-IV): sequencing the most valuable type-strain genomes for metagenomic binning, comparative biology and taxonomic classification.</title>
        <authorList>
            <person name="Goeker M."/>
        </authorList>
    </citation>
    <scope>NUCLEOTIDE SEQUENCE [LARGE SCALE GENOMIC DNA]</scope>
    <source>
        <strain evidence="4 5">DSM 19867</strain>
    </source>
</reference>
<dbReference type="PANTHER" id="PTHR43037">
    <property type="entry name" value="UNNAMED PRODUCT-RELATED"/>
    <property type="match status" value="1"/>
</dbReference>
<dbReference type="InterPro" id="IPR050955">
    <property type="entry name" value="Plant_Biomass_Hydrol_Est"/>
</dbReference>
<name>A0A846MVI5_9PROT</name>
<dbReference type="Pfam" id="PF02230">
    <property type="entry name" value="Abhydrolase_2"/>
    <property type="match status" value="1"/>
</dbReference>
<dbReference type="InterPro" id="IPR003140">
    <property type="entry name" value="PLipase/COase/thioEstase"/>
</dbReference>